<sequence length="74" mass="8565">MYHLILCEKATGILLELDGKTRFLKTETNERPSLNFENIEDAENIANNLISKNEGLEIAIYDFNWSFIKTISKE</sequence>
<dbReference type="OrthoDB" id="1366355at2"/>
<keyword evidence="2" id="KW-1185">Reference proteome</keyword>
<dbReference type="AlphaFoldDB" id="A0A1I1VNS9"/>
<gene>
    <name evidence="1" type="ORF">SAMN05216297_11328</name>
</gene>
<reference evidence="2" key="1">
    <citation type="submission" date="2016-10" db="EMBL/GenBank/DDBJ databases">
        <authorList>
            <person name="Varghese N."/>
            <person name="Submissions S."/>
        </authorList>
    </citation>
    <scope>NUCLEOTIDE SEQUENCE [LARGE SCALE GENOMIC DNA]</scope>
    <source>
        <strain evidence="2">CGMCC 1.10370</strain>
    </source>
</reference>
<evidence type="ECO:0000313" key="1">
    <source>
        <dbReference type="EMBL" id="SFD84676.1"/>
    </source>
</evidence>
<name>A0A1I1VNS9_9FLAO</name>
<protein>
    <submittedName>
        <fullName evidence="1">Uncharacterized protein</fullName>
    </submittedName>
</protein>
<dbReference type="EMBL" id="FOMH01000013">
    <property type="protein sequence ID" value="SFD84676.1"/>
    <property type="molecule type" value="Genomic_DNA"/>
</dbReference>
<accession>A0A1I1VNS9</accession>
<proteinExistence type="predicted"/>
<organism evidence="1 2">
    <name type="scientific">Flavobacterium phragmitis</name>
    <dbReference type="NCBI Taxonomy" id="739143"/>
    <lineage>
        <taxon>Bacteria</taxon>
        <taxon>Pseudomonadati</taxon>
        <taxon>Bacteroidota</taxon>
        <taxon>Flavobacteriia</taxon>
        <taxon>Flavobacteriales</taxon>
        <taxon>Flavobacteriaceae</taxon>
        <taxon>Flavobacterium</taxon>
    </lineage>
</organism>
<evidence type="ECO:0000313" key="2">
    <source>
        <dbReference type="Proteomes" id="UP000199672"/>
    </source>
</evidence>
<dbReference type="RefSeq" id="WP_091497205.1">
    <property type="nucleotide sequence ID" value="NZ_FOMH01000013.1"/>
</dbReference>
<dbReference type="Proteomes" id="UP000199672">
    <property type="component" value="Unassembled WGS sequence"/>
</dbReference>